<evidence type="ECO:0000313" key="9">
    <source>
        <dbReference type="EMBL" id="XBC45763.1"/>
    </source>
</evidence>
<dbReference type="GO" id="GO:0005886">
    <property type="term" value="C:plasma membrane"/>
    <property type="evidence" value="ECO:0007669"/>
    <property type="project" value="UniProtKB-SubCell"/>
</dbReference>
<dbReference type="PANTHER" id="PTHR30472">
    <property type="entry name" value="FERRIC ENTEROBACTIN TRANSPORT SYSTEM PERMEASE PROTEIN"/>
    <property type="match status" value="1"/>
</dbReference>
<organism evidence="9">
    <name type="scientific">Dolosigranulum savutiense</name>
    <dbReference type="NCBI Taxonomy" id="3110288"/>
    <lineage>
        <taxon>Bacteria</taxon>
        <taxon>Bacillati</taxon>
        <taxon>Bacillota</taxon>
        <taxon>Bacilli</taxon>
        <taxon>Lactobacillales</taxon>
        <taxon>Carnobacteriaceae</taxon>
        <taxon>Dolosigranulum</taxon>
    </lineage>
</organism>
<evidence type="ECO:0000256" key="2">
    <source>
        <dbReference type="ARBA" id="ARBA00007935"/>
    </source>
</evidence>
<protein>
    <submittedName>
        <fullName evidence="9">Iron chelate uptake ABC transporter family permease subunit</fullName>
    </submittedName>
</protein>
<reference evidence="9" key="1">
    <citation type="submission" date="2023-12" db="EMBL/GenBank/DDBJ databases">
        <title>Dolosigranulum savutii sp. nov. isolated from human upper respiratory samples collected in Botswana.</title>
        <authorList>
            <person name="Kelly M.S."/>
        </authorList>
    </citation>
    <scope>NUCLEOTIDE SEQUENCE</scope>
    <source>
        <strain evidence="9">MSK433</strain>
    </source>
</reference>
<sequence length="82" mass="8845">MLTAGTIPFLGIIVPNLIAMKMGDNFQRILFPTALVGAGVTLFSDIVARVVIYPYELPISVVIGTFGSGLFLYLLLRGERDG</sequence>
<dbReference type="InterPro" id="IPR000522">
    <property type="entry name" value="ABC_transptr_permease_BtuC"/>
</dbReference>
<gene>
    <name evidence="9" type="ORF">VUQ08_07960</name>
</gene>
<evidence type="ECO:0000256" key="1">
    <source>
        <dbReference type="ARBA" id="ARBA00004651"/>
    </source>
</evidence>
<dbReference type="Gene3D" id="1.10.3470.10">
    <property type="entry name" value="ABC transporter involved in vitamin B12 uptake, BtuC"/>
    <property type="match status" value="1"/>
</dbReference>
<evidence type="ECO:0000256" key="6">
    <source>
        <dbReference type="ARBA" id="ARBA00022989"/>
    </source>
</evidence>
<feature type="transmembrane region" description="Helical" evidence="8">
    <location>
        <begin position="29"/>
        <end position="51"/>
    </location>
</feature>
<evidence type="ECO:0000256" key="8">
    <source>
        <dbReference type="SAM" id="Phobius"/>
    </source>
</evidence>
<evidence type="ECO:0000256" key="5">
    <source>
        <dbReference type="ARBA" id="ARBA00022692"/>
    </source>
</evidence>
<keyword evidence="6 8" id="KW-1133">Transmembrane helix</keyword>
<proteinExistence type="inferred from homology"/>
<dbReference type="SUPFAM" id="SSF81345">
    <property type="entry name" value="ABC transporter involved in vitamin B12 uptake, BtuC"/>
    <property type="match status" value="1"/>
</dbReference>
<name>A0AB74TN59_9LACT</name>
<dbReference type="AlphaFoldDB" id="A0AB74TN59"/>
<evidence type="ECO:0000256" key="3">
    <source>
        <dbReference type="ARBA" id="ARBA00022448"/>
    </source>
</evidence>
<keyword evidence="7 8" id="KW-0472">Membrane</keyword>
<evidence type="ECO:0000256" key="7">
    <source>
        <dbReference type="ARBA" id="ARBA00023136"/>
    </source>
</evidence>
<keyword evidence="3" id="KW-0813">Transport</keyword>
<dbReference type="EMBL" id="CP142433">
    <property type="protein sequence ID" value="XBC45763.1"/>
    <property type="molecule type" value="Genomic_DNA"/>
</dbReference>
<dbReference type="InterPro" id="IPR037294">
    <property type="entry name" value="ABC_BtuC-like"/>
</dbReference>
<accession>A0AB74TN59</accession>
<evidence type="ECO:0000256" key="4">
    <source>
        <dbReference type="ARBA" id="ARBA00022475"/>
    </source>
</evidence>
<dbReference type="Pfam" id="PF01032">
    <property type="entry name" value="FecCD"/>
    <property type="match status" value="1"/>
</dbReference>
<dbReference type="GO" id="GO:0022857">
    <property type="term" value="F:transmembrane transporter activity"/>
    <property type="evidence" value="ECO:0007669"/>
    <property type="project" value="InterPro"/>
</dbReference>
<keyword evidence="5 8" id="KW-0812">Transmembrane</keyword>
<comment type="similarity">
    <text evidence="2">Belongs to the binding-protein-dependent transport system permease family. FecCD subfamily.</text>
</comment>
<feature type="transmembrane region" description="Helical" evidence="8">
    <location>
        <begin position="57"/>
        <end position="76"/>
    </location>
</feature>
<dbReference type="PANTHER" id="PTHR30472:SF27">
    <property type="entry name" value="PETROBACTIN IMPORT SYSTEM PERMEASE PROTEIN YCLN"/>
    <property type="match status" value="1"/>
</dbReference>
<dbReference type="GO" id="GO:0033214">
    <property type="term" value="P:siderophore-iron import into cell"/>
    <property type="evidence" value="ECO:0007669"/>
    <property type="project" value="TreeGrafter"/>
</dbReference>
<keyword evidence="4" id="KW-1003">Cell membrane</keyword>
<comment type="subcellular location">
    <subcellularLocation>
        <location evidence="1">Cell membrane</location>
        <topology evidence="1">Multi-pass membrane protein</topology>
    </subcellularLocation>
</comment>